<sequence>MEVLESDFVVIGAGLAGLYAALRAAEYGLVYLLTKTSLSETNSAWAQGGIAAAVDESDSPQLHREDTLKAGWGLCDEQAVEVLVRDGPQCINELDRLGVAFDRTPWGYELGQEGGHSFRRIVHAGGNSTGQRIVARLSELVMQNSRIKLIKQAPVIDLVTADGVCLGAKVAPHQIVLASVTFLATGGAAALYERTTAPSGATGDGIALAYRAGAELADLEFVQFHPTALALPNAPSFLISEAVRGEGAYLLNQQGERFMPHYDERAELAPRDIVARAIFTEIHKAQAEHVFLSLQHLDPELVRSRFANIYQTCLRYGLDATRDLIPVAPAAHYSIGGVRTNLWAETTLKNLFAIGEVSCTGVHGANRLASNSLLECLVFARRAVEAAIQRELPKPRPPKLSQADSWEPSHSHSHIHPQVKRLMTEHVGLVRDRRGLKYAIGELSRLESEGWGPAQDQALAARLIAQSALLRAETRGVHMRSDFPWENPSWQTHIIIQKDRLMRREKQLQTESP</sequence>
<dbReference type="Gene3D" id="1.20.58.100">
    <property type="entry name" value="Fumarate reductase/succinate dehydrogenase flavoprotein-like, C-terminal domain"/>
    <property type="match status" value="1"/>
</dbReference>
<dbReference type="SUPFAM" id="SSF51905">
    <property type="entry name" value="FAD/NAD(P)-binding domain"/>
    <property type="match status" value="1"/>
</dbReference>
<evidence type="ECO:0000259" key="15">
    <source>
        <dbReference type="Pfam" id="PF02910"/>
    </source>
</evidence>
<keyword evidence="7 12" id="KW-0662">Pyridine nucleotide biosynthesis</keyword>
<evidence type="ECO:0000256" key="1">
    <source>
        <dbReference type="ARBA" id="ARBA00001974"/>
    </source>
</evidence>
<dbReference type="NCBIfam" id="TIGR00551">
    <property type="entry name" value="nadB"/>
    <property type="match status" value="1"/>
</dbReference>
<dbReference type="Pfam" id="PF00890">
    <property type="entry name" value="FAD_binding_2"/>
    <property type="match status" value="1"/>
</dbReference>
<comment type="pathway">
    <text evidence="2 12">Cofactor biosynthesis; NAD(+) biosynthesis; iminoaspartate from L-aspartate (oxidase route): step 1/1.</text>
</comment>
<dbReference type="InterPro" id="IPR003953">
    <property type="entry name" value="FAD-dep_OxRdtase_2_FAD-bd"/>
</dbReference>
<evidence type="ECO:0000313" key="17">
    <source>
        <dbReference type="Proteomes" id="UP000830835"/>
    </source>
</evidence>
<dbReference type="PRINTS" id="PR00368">
    <property type="entry name" value="FADPNR"/>
</dbReference>
<accession>A0ABT0C9J7</accession>
<feature type="region of interest" description="Disordered" evidence="13">
    <location>
        <begin position="390"/>
        <end position="416"/>
    </location>
</feature>
<dbReference type="SUPFAM" id="SSF46977">
    <property type="entry name" value="Succinate dehydrogenase/fumarate reductase flavoprotein C-terminal domain"/>
    <property type="match status" value="1"/>
</dbReference>
<dbReference type="InterPro" id="IPR037099">
    <property type="entry name" value="Fum_R/Succ_DH_flav-like_C_sf"/>
</dbReference>
<evidence type="ECO:0000256" key="7">
    <source>
        <dbReference type="ARBA" id="ARBA00022642"/>
    </source>
</evidence>
<proteinExistence type="inferred from homology"/>
<keyword evidence="9 12" id="KW-0560">Oxidoreductase</keyword>
<protein>
    <recommendedName>
        <fullName evidence="5 11">L-aspartate oxidase</fullName>
        <ecNumber evidence="4 11">1.4.3.16</ecNumber>
    </recommendedName>
</protein>
<comment type="caution">
    <text evidence="16">The sequence shown here is derived from an EMBL/GenBank/DDBJ whole genome shotgun (WGS) entry which is preliminary data.</text>
</comment>
<dbReference type="InterPro" id="IPR036188">
    <property type="entry name" value="FAD/NAD-bd_sf"/>
</dbReference>
<dbReference type="GO" id="GO:0008734">
    <property type="term" value="F:L-aspartate oxidase activity"/>
    <property type="evidence" value="ECO:0007669"/>
    <property type="project" value="UniProtKB-EC"/>
</dbReference>
<comment type="similarity">
    <text evidence="3 12">Belongs to the FAD-dependent oxidoreductase 2 family. NadB subfamily.</text>
</comment>
<keyword evidence="17" id="KW-1185">Reference proteome</keyword>
<dbReference type="Pfam" id="PF02910">
    <property type="entry name" value="Succ_DH_flav_C"/>
    <property type="match status" value="1"/>
</dbReference>
<dbReference type="Proteomes" id="UP000830835">
    <property type="component" value="Unassembled WGS sequence"/>
</dbReference>
<comment type="subcellular location">
    <subcellularLocation>
        <location evidence="12">Cytoplasm</location>
    </subcellularLocation>
</comment>
<feature type="domain" description="Fumarate reductase/succinate dehydrogenase flavoprotein-like C-terminal" evidence="15">
    <location>
        <begin position="459"/>
        <end position="499"/>
    </location>
</feature>
<comment type="catalytic activity">
    <reaction evidence="10">
        <text>L-aspartate + O2 = iminosuccinate + H2O2</text>
        <dbReference type="Rhea" id="RHEA:25876"/>
        <dbReference type="ChEBI" id="CHEBI:15379"/>
        <dbReference type="ChEBI" id="CHEBI:16240"/>
        <dbReference type="ChEBI" id="CHEBI:29991"/>
        <dbReference type="ChEBI" id="CHEBI:77875"/>
        <dbReference type="EC" id="1.4.3.16"/>
    </reaction>
    <physiologicalReaction direction="left-to-right" evidence="10">
        <dbReference type="Rhea" id="RHEA:25877"/>
    </physiologicalReaction>
</comment>
<dbReference type="InterPro" id="IPR005288">
    <property type="entry name" value="NadB"/>
</dbReference>
<reference evidence="16" key="1">
    <citation type="submission" date="2021-02" db="EMBL/GenBank/DDBJ databases">
        <title>The CRISPR/cas machinery reduction and long-range gene transfer in the hot spring cyanobacterium Synechococcus.</title>
        <authorList>
            <person name="Dvorak P."/>
            <person name="Jahodarova E."/>
            <person name="Hasler P."/>
            <person name="Poulickova A."/>
        </authorList>
    </citation>
    <scope>NUCLEOTIDE SEQUENCE</scope>
    <source>
        <strain evidence="16">Rupite</strain>
    </source>
</reference>
<feature type="domain" description="FAD-dependent oxidoreductase 2 FAD-binding" evidence="14">
    <location>
        <begin position="7"/>
        <end position="373"/>
    </location>
</feature>
<dbReference type="SUPFAM" id="SSF56425">
    <property type="entry name" value="Succinate dehydrogenase/fumarate reductase flavoprotein, catalytic domain"/>
    <property type="match status" value="1"/>
</dbReference>
<evidence type="ECO:0000256" key="5">
    <source>
        <dbReference type="ARBA" id="ARBA00021901"/>
    </source>
</evidence>
<evidence type="ECO:0000256" key="9">
    <source>
        <dbReference type="ARBA" id="ARBA00023002"/>
    </source>
</evidence>
<evidence type="ECO:0000259" key="14">
    <source>
        <dbReference type="Pfam" id="PF00890"/>
    </source>
</evidence>
<evidence type="ECO:0000313" key="16">
    <source>
        <dbReference type="EMBL" id="MCJ2542397.1"/>
    </source>
</evidence>
<evidence type="ECO:0000256" key="10">
    <source>
        <dbReference type="ARBA" id="ARBA00048305"/>
    </source>
</evidence>
<evidence type="ECO:0000256" key="2">
    <source>
        <dbReference type="ARBA" id="ARBA00004950"/>
    </source>
</evidence>
<dbReference type="Gene3D" id="3.90.700.10">
    <property type="entry name" value="Succinate dehydrogenase/fumarate reductase flavoprotein, catalytic domain"/>
    <property type="match status" value="1"/>
</dbReference>
<dbReference type="InterPro" id="IPR015939">
    <property type="entry name" value="Fum_Rdtase/Succ_DH_flav-like_C"/>
</dbReference>
<evidence type="ECO:0000256" key="4">
    <source>
        <dbReference type="ARBA" id="ARBA00012173"/>
    </source>
</evidence>
<evidence type="ECO:0000256" key="13">
    <source>
        <dbReference type="SAM" id="MobiDB-lite"/>
    </source>
</evidence>
<dbReference type="EC" id="1.4.3.16" evidence="4 11"/>
<organism evidence="16 17">
    <name type="scientific">Thermostichus vulcanus str. 'Rupite'</name>
    <dbReference type="NCBI Taxonomy" id="2813851"/>
    <lineage>
        <taxon>Bacteria</taxon>
        <taxon>Bacillati</taxon>
        <taxon>Cyanobacteriota</taxon>
        <taxon>Cyanophyceae</taxon>
        <taxon>Thermostichales</taxon>
        <taxon>Thermostichaceae</taxon>
        <taxon>Thermostichus</taxon>
    </lineage>
</organism>
<dbReference type="PANTHER" id="PTHR42716:SF2">
    <property type="entry name" value="L-ASPARTATE OXIDASE, CHLOROPLASTIC"/>
    <property type="match status" value="1"/>
</dbReference>
<evidence type="ECO:0000256" key="11">
    <source>
        <dbReference type="NCBIfam" id="TIGR00551"/>
    </source>
</evidence>
<evidence type="ECO:0000256" key="6">
    <source>
        <dbReference type="ARBA" id="ARBA00022630"/>
    </source>
</evidence>
<evidence type="ECO:0000256" key="12">
    <source>
        <dbReference type="RuleBase" id="RU362049"/>
    </source>
</evidence>
<evidence type="ECO:0000256" key="8">
    <source>
        <dbReference type="ARBA" id="ARBA00022827"/>
    </source>
</evidence>
<evidence type="ECO:0000256" key="3">
    <source>
        <dbReference type="ARBA" id="ARBA00008562"/>
    </source>
</evidence>
<gene>
    <name evidence="16" type="ORF">JX360_05660</name>
</gene>
<dbReference type="InterPro" id="IPR027477">
    <property type="entry name" value="Succ_DH/fumarate_Rdtase_cat_sf"/>
</dbReference>
<keyword evidence="6 12" id="KW-0285">Flavoprotein</keyword>
<dbReference type="NCBIfam" id="NF005701">
    <property type="entry name" value="PRK07512.1"/>
    <property type="match status" value="1"/>
</dbReference>
<name>A0ABT0C9J7_THEVL</name>
<dbReference type="PANTHER" id="PTHR42716">
    <property type="entry name" value="L-ASPARTATE OXIDASE"/>
    <property type="match status" value="1"/>
</dbReference>
<dbReference type="PRINTS" id="PR00411">
    <property type="entry name" value="PNDRDTASEI"/>
</dbReference>
<comment type="function">
    <text evidence="12">Catalyzes the oxidation of L-aspartate to iminoaspartate.</text>
</comment>
<dbReference type="EMBL" id="JAFIRA010000009">
    <property type="protein sequence ID" value="MCJ2542397.1"/>
    <property type="molecule type" value="Genomic_DNA"/>
</dbReference>
<comment type="cofactor">
    <cofactor evidence="1 12">
        <name>FAD</name>
        <dbReference type="ChEBI" id="CHEBI:57692"/>
    </cofactor>
</comment>
<dbReference type="RefSeq" id="WP_244349632.1">
    <property type="nucleotide sequence ID" value="NZ_JAFIRA010000009.1"/>
</dbReference>
<keyword evidence="8 12" id="KW-0274">FAD</keyword>
<dbReference type="Gene3D" id="3.50.50.60">
    <property type="entry name" value="FAD/NAD(P)-binding domain"/>
    <property type="match status" value="1"/>
</dbReference>